<keyword evidence="2" id="KW-1185">Reference proteome</keyword>
<accession>A0A6I6L9R1</accession>
<dbReference type="Proteomes" id="UP000428803">
    <property type="component" value="Chromosome"/>
</dbReference>
<protein>
    <recommendedName>
        <fullName evidence="3">XRE family transcriptional regulator</fullName>
    </recommendedName>
</protein>
<dbReference type="RefSeq" id="WP_158901316.1">
    <property type="nucleotide sequence ID" value="NZ_CP035733.1"/>
</dbReference>
<dbReference type="OrthoDB" id="7570805at2"/>
<proteinExistence type="predicted"/>
<dbReference type="KEGG" id="slaa:EUU25_12080"/>
<reference evidence="2" key="1">
    <citation type="submission" date="2019-01" db="EMBL/GenBank/DDBJ databases">
        <title>Sphingorhabdus lacus sp.nov., isolated from an oligotrophic freshwater lake.</title>
        <authorList>
            <person name="Park M."/>
        </authorList>
    </citation>
    <scope>NUCLEOTIDE SEQUENCE [LARGE SCALE GENOMIC DNA]</scope>
    <source>
        <strain evidence="2">IMCC1753</strain>
    </source>
</reference>
<dbReference type="AlphaFoldDB" id="A0A6I6L9R1"/>
<organism evidence="1 2">
    <name type="scientific">Sphingorhabdus lacus</name>
    <dbReference type="NCBI Taxonomy" id="392610"/>
    <lineage>
        <taxon>Bacteria</taxon>
        <taxon>Pseudomonadati</taxon>
        <taxon>Pseudomonadota</taxon>
        <taxon>Alphaproteobacteria</taxon>
        <taxon>Sphingomonadales</taxon>
        <taxon>Sphingomonadaceae</taxon>
        <taxon>Sphingorhabdus</taxon>
    </lineage>
</organism>
<evidence type="ECO:0000313" key="2">
    <source>
        <dbReference type="Proteomes" id="UP000428803"/>
    </source>
</evidence>
<evidence type="ECO:0008006" key="3">
    <source>
        <dbReference type="Google" id="ProtNLM"/>
    </source>
</evidence>
<gene>
    <name evidence="1" type="ORF">EUU25_12080</name>
</gene>
<name>A0A6I6L9R1_9SPHN</name>
<dbReference type="EMBL" id="CP035733">
    <property type="protein sequence ID" value="QGY81288.1"/>
    <property type="molecule type" value="Genomic_DNA"/>
</dbReference>
<sequence length="98" mass="10728">MRRKGEKQIPKTLERWDIDGHIAQSIATGTHWLDAWLMQNGTPYVRLSALTGIPVPRFAAITRGDAVSRAEIDALARAWSMSAGDLLASIGGRTEIVD</sequence>
<evidence type="ECO:0000313" key="1">
    <source>
        <dbReference type="EMBL" id="QGY81288.1"/>
    </source>
</evidence>